<feature type="domain" description="Fork-head" evidence="8">
    <location>
        <begin position="324"/>
        <end position="421"/>
    </location>
</feature>
<dbReference type="SMART" id="SM00339">
    <property type="entry name" value="FH"/>
    <property type="match status" value="1"/>
</dbReference>
<sequence length="597" mass="68069">MELDTVNVHSLIGMEQGSSKDPWISRDCLFDSDTLQEIFHMDIRCCNNTDRFDCSDLGFDFGDVLALEETEEDLIGFNDSRNRNLSSNLKELNHLDEFSDDDDLASTLVNLNSVLPRNLSVPVRSPVLDSERPILETVNVESTGENDEEETENESERTENDGESEEEEEEEVENEENEHNETEYETEEESQEDEGEEEEEEMEGDEQDAVARRRSFTPSSMEALTISSSSMVGDNRSLTASSPTVQLMRVHMQHPKMNTVSGMVKLHDIKTLAANSSGQISQHIRKQIYNNNVHDVNSDSTTMMIQTTKRDKNLAGHRDNPYPKPAYSYSCLIAMALKNSRTGSLPVSEIYNFMCRHFPYFKTAPNGWKNSVRHNLSLNKCFEKIEKPPGNGSQRKGCLWAIHPSKVAKMDEEVRKWSRKDPIAIKQAMVHPDHLELLERGDMKYENDRHEEIYEDADSYVGSEVEGSAGDEIIENINDEENAVQETEKLNRKHIDTIDDDIIDDDIIVEQFYDEFDIENATDNDTLLDTRLNVPKQKQPFMYELVSCAKRQKTLLSSSIQSDYIYQQIDASSRRKTHLVALRPGTAPTSESFRGSS</sequence>
<evidence type="ECO:0000256" key="4">
    <source>
        <dbReference type="ARBA" id="ARBA00023163"/>
    </source>
</evidence>
<dbReference type="Pfam" id="PF00250">
    <property type="entry name" value="Forkhead"/>
    <property type="match status" value="1"/>
</dbReference>
<evidence type="ECO:0000313" key="9">
    <source>
        <dbReference type="EMBL" id="RLU16948.1"/>
    </source>
</evidence>
<proteinExistence type="predicted"/>
<feature type="compositionally biased region" description="Acidic residues" evidence="7">
    <location>
        <begin position="144"/>
        <end position="153"/>
    </location>
</feature>
<dbReference type="PANTHER" id="PTHR46721:SF3">
    <property type="entry name" value="FORKHEAD BOX N1"/>
    <property type="match status" value="1"/>
</dbReference>
<organism evidence="9">
    <name type="scientific">Ooceraea biroi</name>
    <name type="common">Clonal raider ant</name>
    <name type="synonym">Cerapachys biroi</name>
    <dbReference type="NCBI Taxonomy" id="2015173"/>
    <lineage>
        <taxon>Eukaryota</taxon>
        <taxon>Metazoa</taxon>
        <taxon>Ecdysozoa</taxon>
        <taxon>Arthropoda</taxon>
        <taxon>Hexapoda</taxon>
        <taxon>Insecta</taxon>
        <taxon>Pterygota</taxon>
        <taxon>Neoptera</taxon>
        <taxon>Endopterygota</taxon>
        <taxon>Hymenoptera</taxon>
        <taxon>Apocrita</taxon>
        <taxon>Aculeata</taxon>
        <taxon>Formicoidea</taxon>
        <taxon>Formicidae</taxon>
        <taxon>Dorylinae</taxon>
        <taxon>Ooceraea</taxon>
    </lineage>
</organism>
<dbReference type="OrthoDB" id="10070006at2759"/>
<keyword evidence="3 6" id="KW-0238">DNA-binding</keyword>
<evidence type="ECO:0000256" key="5">
    <source>
        <dbReference type="ARBA" id="ARBA00023242"/>
    </source>
</evidence>
<dbReference type="GO" id="GO:0000981">
    <property type="term" value="F:DNA-binding transcription factor activity, RNA polymerase II-specific"/>
    <property type="evidence" value="ECO:0007669"/>
    <property type="project" value="TreeGrafter"/>
</dbReference>
<dbReference type="Proteomes" id="UP000279307">
    <property type="component" value="Chromosome 11"/>
</dbReference>
<feature type="region of interest" description="Disordered" evidence="7">
    <location>
        <begin position="132"/>
        <end position="218"/>
    </location>
</feature>
<dbReference type="AlphaFoldDB" id="A0A3L8DAK2"/>
<evidence type="ECO:0000256" key="2">
    <source>
        <dbReference type="ARBA" id="ARBA00023015"/>
    </source>
</evidence>
<dbReference type="GO" id="GO:0005634">
    <property type="term" value="C:nucleus"/>
    <property type="evidence" value="ECO:0007669"/>
    <property type="project" value="UniProtKB-SubCell"/>
</dbReference>
<reference evidence="9" key="1">
    <citation type="journal article" date="2018" name="Genome Res.">
        <title>The genomic architecture and molecular evolution of ant odorant receptors.</title>
        <authorList>
            <person name="McKenzie S.K."/>
            <person name="Kronauer D.J.C."/>
        </authorList>
    </citation>
    <scope>NUCLEOTIDE SEQUENCE [LARGE SCALE GENOMIC DNA]</scope>
    <source>
        <strain evidence="9">Clonal line C1</strain>
    </source>
</reference>
<dbReference type="InterPro" id="IPR036388">
    <property type="entry name" value="WH-like_DNA-bd_sf"/>
</dbReference>
<evidence type="ECO:0000256" key="3">
    <source>
        <dbReference type="ARBA" id="ARBA00023125"/>
    </source>
</evidence>
<evidence type="ECO:0000259" key="8">
    <source>
        <dbReference type="PROSITE" id="PS50039"/>
    </source>
</evidence>
<dbReference type="PANTHER" id="PTHR46721">
    <property type="entry name" value="FORKHEAD BOX PROTEIN N1"/>
    <property type="match status" value="1"/>
</dbReference>
<accession>A0A3L8DAK2</accession>
<feature type="compositionally biased region" description="Acidic residues" evidence="7">
    <location>
        <begin position="161"/>
        <end position="176"/>
    </location>
</feature>
<dbReference type="InterPro" id="IPR049624">
    <property type="entry name" value="FOXN1_4"/>
</dbReference>
<dbReference type="EMBL" id="QOIP01000011">
    <property type="protein sequence ID" value="RLU16948.1"/>
    <property type="molecule type" value="Genomic_DNA"/>
</dbReference>
<keyword evidence="2" id="KW-0805">Transcription regulation</keyword>
<dbReference type="InterPro" id="IPR036390">
    <property type="entry name" value="WH_DNA-bd_sf"/>
</dbReference>
<evidence type="ECO:0000256" key="1">
    <source>
        <dbReference type="ARBA" id="ARBA00022473"/>
    </source>
</evidence>
<reference evidence="9" key="2">
    <citation type="submission" date="2018-07" db="EMBL/GenBank/DDBJ databases">
        <authorList>
            <person name="Mckenzie S.K."/>
            <person name="Kronauer D.J.C."/>
        </authorList>
    </citation>
    <scope>NUCLEOTIDE SEQUENCE</scope>
    <source>
        <strain evidence="9">Clonal line C1</strain>
    </source>
</reference>
<keyword evidence="4" id="KW-0804">Transcription</keyword>
<protein>
    <recommendedName>
        <fullName evidence="8">Fork-head domain-containing protein</fullName>
    </recommendedName>
</protein>
<dbReference type="InterPro" id="IPR030456">
    <property type="entry name" value="TF_fork_head_CS_2"/>
</dbReference>
<comment type="subcellular location">
    <subcellularLocation>
        <location evidence="6">Nucleus</location>
    </subcellularLocation>
</comment>
<dbReference type="PROSITE" id="PS00658">
    <property type="entry name" value="FORK_HEAD_2"/>
    <property type="match status" value="1"/>
</dbReference>
<dbReference type="PRINTS" id="PR00053">
    <property type="entry name" value="FORKHEAD"/>
</dbReference>
<comment type="caution">
    <text evidence="9">The sequence shown here is derived from an EMBL/GenBank/DDBJ whole genome shotgun (WGS) entry which is preliminary data.</text>
</comment>
<name>A0A3L8DAK2_OOCBI</name>
<dbReference type="SUPFAM" id="SSF46785">
    <property type="entry name" value="Winged helix' DNA-binding domain"/>
    <property type="match status" value="1"/>
</dbReference>
<gene>
    <name evidence="9" type="ORF">DMN91_011017</name>
</gene>
<evidence type="ECO:0000256" key="6">
    <source>
        <dbReference type="PROSITE-ProRule" id="PRU00089"/>
    </source>
</evidence>
<feature type="DNA-binding region" description="Fork-head" evidence="6">
    <location>
        <begin position="324"/>
        <end position="421"/>
    </location>
</feature>
<keyword evidence="1" id="KW-0217">Developmental protein</keyword>
<dbReference type="GO" id="GO:0000976">
    <property type="term" value="F:transcription cis-regulatory region binding"/>
    <property type="evidence" value="ECO:0007669"/>
    <property type="project" value="TreeGrafter"/>
</dbReference>
<evidence type="ECO:0000256" key="7">
    <source>
        <dbReference type="SAM" id="MobiDB-lite"/>
    </source>
</evidence>
<dbReference type="PROSITE" id="PS50039">
    <property type="entry name" value="FORK_HEAD_3"/>
    <property type="match status" value="1"/>
</dbReference>
<dbReference type="Gene3D" id="1.10.10.10">
    <property type="entry name" value="Winged helix-like DNA-binding domain superfamily/Winged helix DNA-binding domain"/>
    <property type="match status" value="1"/>
</dbReference>
<feature type="compositionally biased region" description="Acidic residues" evidence="7">
    <location>
        <begin position="183"/>
        <end position="208"/>
    </location>
</feature>
<keyword evidence="5 6" id="KW-0539">Nucleus</keyword>
<dbReference type="CDD" id="cd20030">
    <property type="entry name" value="FH_FOXN1-like"/>
    <property type="match status" value="1"/>
</dbReference>
<dbReference type="InterPro" id="IPR001766">
    <property type="entry name" value="Fork_head_dom"/>
</dbReference>